<sequence>MKRTANRTRAVNRYYDAEKAHHTPHGFRNPEPSLRREGDLRRWQDERKRLGLPQPPQPATGALSSSGGNRRTWAATMTASGGWGMRRCCCACPGVIS</sequence>
<feature type="compositionally biased region" description="Basic and acidic residues" evidence="1">
    <location>
        <begin position="33"/>
        <end position="49"/>
    </location>
</feature>
<evidence type="ECO:0000256" key="1">
    <source>
        <dbReference type="SAM" id="MobiDB-lite"/>
    </source>
</evidence>
<reference evidence="2 3" key="1">
    <citation type="submission" date="2019-05" db="EMBL/GenBank/DDBJ databases">
        <authorList>
            <consortium name="Pathogen Informatics"/>
        </authorList>
    </citation>
    <scope>NUCLEOTIDE SEQUENCE [LARGE SCALE GENOMIC DNA]</scope>
    <source>
        <strain evidence="2 3">NCTC12971</strain>
    </source>
</reference>
<dbReference type="AlphaFoldDB" id="A0A4U9HIF2"/>
<evidence type="ECO:0000313" key="2">
    <source>
        <dbReference type="EMBL" id="VTP63797.1"/>
    </source>
</evidence>
<feature type="compositionally biased region" description="Polar residues" evidence="1">
    <location>
        <begin position="62"/>
        <end position="71"/>
    </location>
</feature>
<dbReference type="EMBL" id="LR590463">
    <property type="protein sequence ID" value="VTP63797.1"/>
    <property type="molecule type" value="Genomic_DNA"/>
</dbReference>
<evidence type="ECO:0000313" key="3">
    <source>
        <dbReference type="Proteomes" id="UP000307968"/>
    </source>
</evidence>
<feature type="region of interest" description="Disordered" evidence="1">
    <location>
        <begin position="1"/>
        <end position="71"/>
    </location>
</feature>
<organism evidence="2 3">
    <name type="scientific">Serratia rubidaea</name>
    <name type="common">Serratia marinorubra</name>
    <dbReference type="NCBI Taxonomy" id="61652"/>
    <lineage>
        <taxon>Bacteria</taxon>
        <taxon>Pseudomonadati</taxon>
        <taxon>Pseudomonadota</taxon>
        <taxon>Gammaproteobacteria</taxon>
        <taxon>Enterobacterales</taxon>
        <taxon>Yersiniaceae</taxon>
        <taxon>Serratia</taxon>
    </lineage>
</organism>
<dbReference type="Proteomes" id="UP000307968">
    <property type="component" value="Chromosome"/>
</dbReference>
<protein>
    <submittedName>
        <fullName evidence="2">Uncharacterized protein</fullName>
    </submittedName>
</protein>
<accession>A0A4U9HIF2</accession>
<name>A0A4U9HIF2_SERRU</name>
<proteinExistence type="predicted"/>
<gene>
    <name evidence="2" type="ORF">NCTC12971_03346</name>
</gene>